<gene>
    <name evidence="2" type="ORF">EJ05DRAFT_450272</name>
</gene>
<dbReference type="AlphaFoldDB" id="A0A6A6WEG5"/>
<proteinExistence type="predicted"/>
<sequence>MNTPSVRMRMGQQAKAMGVEDNVRFERGWMTRDEIYQYLKEQFQIKVARQRAELAELAGKAEVQLNGLAGLSEVTESEVAELAKMADGLAVDGLAAAEAVSNINDGSVDSKKAYKVFRDIEQQTKPVIIKVHDLNGRRGRRVQKYDMTVLSNKSLVDHEHHMLHAAYLETATKPLVERALPGRLDGTQNLKDKHRYIGEGRPRSLDRQEMNASIDELEPSVMEQPAPVSGPSGQDTRTVGQKLKDFFSRVSKEHTIFKK</sequence>
<dbReference type="Proteomes" id="UP000799437">
    <property type="component" value="Unassembled WGS sequence"/>
</dbReference>
<evidence type="ECO:0000313" key="3">
    <source>
        <dbReference type="Proteomes" id="UP000799437"/>
    </source>
</evidence>
<feature type="region of interest" description="Disordered" evidence="1">
    <location>
        <begin position="216"/>
        <end position="238"/>
    </location>
</feature>
<keyword evidence="3" id="KW-1185">Reference proteome</keyword>
<evidence type="ECO:0000256" key="1">
    <source>
        <dbReference type="SAM" id="MobiDB-lite"/>
    </source>
</evidence>
<dbReference type="GeneID" id="54483421"/>
<organism evidence="2 3">
    <name type="scientific">Pseudovirgaria hyperparasitica</name>
    <dbReference type="NCBI Taxonomy" id="470096"/>
    <lineage>
        <taxon>Eukaryota</taxon>
        <taxon>Fungi</taxon>
        <taxon>Dikarya</taxon>
        <taxon>Ascomycota</taxon>
        <taxon>Pezizomycotina</taxon>
        <taxon>Dothideomycetes</taxon>
        <taxon>Dothideomycetes incertae sedis</taxon>
        <taxon>Acrospermales</taxon>
        <taxon>Acrospermaceae</taxon>
        <taxon>Pseudovirgaria</taxon>
    </lineage>
</organism>
<dbReference type="EMBL" id="ML996568">
    <property type="protein sequence ID" value="KAF2760549.1"/>
    <property type="molecule type" value="Genomic_DNA"/>
</dbReference>
<reference evidence="2" key="1">
    <citation type="journal article" date="2020" name="Stud. Mycol.">
        <title>101 Dothideomycetes genomes: a test case for predicting lifestyles and emergence of pathogens.</title>
        <authorList>
            <person name="Haridas S."/>
            <person name="Albert R."/>
            <person name="Binder M."/>
            <person name="Bloem J."/>
            <person name="Labutti K."/>
            <person name="Salamov A."/>
            <person name="Andreopoulos B."/>
            <person name="Baker S."/>
            <person name="Barry K."/>
            <person name="Bills G."/>
            <person name="Bluhm B."/>
            <person name="Cannon C."/>
            <person name="Castanera R."/>
            <person name="Culley D."/>
            <person name="Daum C."/>
            <person name="Ezra D."/>
            <person name="Gonzalez J."/>
            <person name="Henrissat B."/>
            <person name="Kuo A."/>
            <person name="Liang C."/>
            <person name="Lipzen A."/>
            <person name="Lutzoni F."/>
            <person name="Magnuson J."/>
            <person name="Mondo S."/>
            <person name="Nolan M."/>
            <person name="Ohm R."/>
            <person name="Pangilinan J."/>
            <person name="Park H.-J."/>
            <person name="Ramirez L."/>
            <person name="Alfaro M."/>
            <person name="Sun H."/>
            <person name="Tritt A."/>
            <person name="Yoshinaga Y."/>
            <person name="Zwiers L.-H."/>
            <person name="Turgeon B."/>
            <person name="Goodwin S."/>
            <person name="Spatafora J."/>
            <person name="Crous P."/>
            <person name="Grigoriev I."/>
        </authorList>
    </citation>
    <scope>NUCLEOTIDE SEQUENCE</scope>
    <source>
        <strain evidence="2">CBS 121739</strain>
    </source>
</reference>
<name>A0A6A6WEG5_9PEZI</name>
<dbReference type="RefSeq" id="XP_033603000.1">
    <property type="nucleotide sequence ID" value="XM_033742367.1"/>
</dbReference>
<evidence type="ECO:0000313" key="2">
    <source>
        <dbReference type="EMBL" id="KAF2760549.1"/>
    </source>
</evidence>
<accession>A0A6A6WEG5</accession>
<protein>
    <submittedName>
        <fullName evidence="2">Uncharacterized protein</fullName>
    </submittedName>
</protein>